<keyword evidence="4" id="KW-1185">Reference proteome</keyword>
<dbReference type="PRINTS" id="PR01653">
    <property type="entry name" value="TCTPROTEIN"/>
</dbReference>
<evidence type="ECO:0000256" key="1">
    <source>
        <dbReference type="PROSITE-ProRule" id="PRU01133"/>
    </source>
</evidence>
<dbReference type="SUPFAM" id="SSF51316">
    <property type="entry name" value="Mss4-like"/>
    <property type="match status" value="1"/>
</dbReference>
<dbReference type="Gene3D" id="2.170.150.10">
    <property type="entry name" value="Metal Binding Protein, Guanine Nucleotide Exchange Factor, Chain A"/>
    <property type="match status" value="2"/>
</dbReference>
<dbReference type="PROSITE" id="PS01002">
    <property type="entry name" value="TCTP_1"/>
    <property type="match status" value="1"/>
</dbReference>
<feature type="domain" description="TCTP" evidence="2">
    <location>
        <begin position="1"/>
        <end position="124"/>
    </location>
</feature>
<evidence type="ECO:0000259" key="2">
    <source>
        <dbReference type="PROSITE" id="PS51797"/>
    </source>
</evidence>
<name>A0A7J7KQM2_BUGNE</name>
<dbReference type="Proteomes" id="UP000593567">
    <property type="component" value="Unassembled WGS sequence"/>
</dbReference>
<dbReference type="InterPro" id="IPR034737">
    <property type="entry name" value="TCTP"/>
</dbReference>
<evidence type="ECO:0000313" key="4">
    <source>
        <dbReference type="Proteomes" id="UP000593567"/>
    </source>
</evidence>
<comment type="similarity">
    <text evidence="1">Belongs to the TCTP family.</text>
</comment>
<dbReference type="InterPro" id="IPR018103">
    <property type="entry name" value="Translation_control_tumour_CS"/>
</dbReference>
<dbReference type="GO" id="GO:0005509">
    <property type="term" value="F:calcium ion binding"/>
    <property type="evidence" value="ECO:0007669"/>
    <property type="project" value="TreeGrafter"/>
</dbReference>
<dbReference type="OrthoDB" id="10248936at2759"/>
<gene>
    <name evidence="3" type="ORF">EB796_001220</name>
</gene>
<protein>
    <submittedName>
        <fullName evidence="3">TPT1</fullName>
    </submittedName>
</protein>
<dbReference type="InterPro" id="IPR011323">
    <property type="entry name" value="Mss4/transl-control_tumour"/>
</dbReference>
<proteinExistence type="inferred from homology"/>
<dbReference type="InterPro" id="IPR011057">
    <property type="entry name" value="Mss4-like_sf"/>
</dbReference>
<dbReference type="InterPro" id="IPR018105">
    <property type="entry name" value="Translational_control_tumour_p"/>
</dbReference>
<dbReference type="Pfam" id="PF00838">
    <property type="entry name" value="TCTP"/>
    <property type="match status" value="2"/>
</dbReference>
<accession>A0A7J7KQM2</accession>
<sequence>MIIYKDIISGDELFTDAFKFKVENGIIEMDTRKISKKADDIDDSLIGGNASAEEAAEETESATETGYEIVLANKLQQMPPFDKKGYLVRESTNPDGMQVLIDYREDGITPFAIFFEEGLEAEKA</sequence>
<reference evidence="3" key="1">
    <citation type="submission" date="2020-06" db="EMBL/GenBank/DDBJ databases">
        <title>Draft genome of Bugula neritina, a colonial animal packing powerful symbionts and potential medicines.</title>
        <authorList>
            <person name="Rayko M."/>
        </authorList>
    </citation>
    <scope>NUCLEOTIDE SEQUENCE [LARGE SCALE GENOMIC DNA]</scope>
    <source>
        <strain evidence="3">Kwan_BN1</strain>
    </source>
</reference>
<dbReference type="PANTHER" id="PTHR11991">
    <property type="entry name" value="TRANSLATIONALLY CONTROLLED TUMOR PROTEIN-RELATED"/>
    <property type="match status" value="1"/>
</dbReference>
<dbReference type="AlphaFoldDB" id="A0A7J7KQM2"/>
<dbReference type="PROSITE" id="PS51797">
    <property type="entry name" value="TCTP_3"/>
    <property type="match status" value="1"/>
</dbReference>
<evidence type="ECO:0000313" key="3">
    <source>
        <dbReference type="EMBL" id="KAF6040438.1"/>
    </source>
</evidence>
<organism evidence="3 4">
    <name type="scientific">Bugula neritina</name>
    <name type="common">Brown bryozoan</name>
    <name type="synonym">Sertularia neritina</name>
    <dbReference type="NCBI Taxonomy" id="10212"/>
    <lineage>
        <taxon>Eukaryota</taxon>
        <taxon>Metazoa</taxon>
        <taxon>Spiralia</taxon>
        <taxon>Lophotrochozoa</taxon>
        <taxon>Bryozoa</taxon>
        <taxon>Gymnolaemata</taxon>
        <taxon>Cheilostomatida</taxon>
        <taxon>Flustrina</taxon>
        <taxon>Buguloidea</taxon>
        <taxon>Bugulidae</taxon>
        <taxon>Bugula</taxon>
    </lineage>
</organism>
<comment type="caution">
    <text evidence="3">The sequence shown here is derived from an EMBL/GenBank/DDBJ whole genome shotgun (WGS) entry which is preliminary data.</text>
</comment>
<dbReference type="PANTHER" id="PTHR11991:SF0">
    <property type="entry name" value="TRANSLATIONALLY-CONTROLLED TUMOR PROTEIN"/>
    <property type="match status" value="1"/>
</dbReference>
<dbReference type="EMBL" id="VXIV02000139">
    <property type="protein sequence ID" value="KAF6040438.1"/>
    <property type="molecule type" value="Genomic_DNA"/>
</dbReference>
<dbReference type="GO" id="GO:0005737">
    <property type="term" value="C:cytoplasm"/>
    <property type="evidence" value="ECO:0007669"/>
    <property type="project" value="TreeGrafter"/>
</dbReference>